<dbReference type="SUPFAM" id="SSF52540">
    <property type="entry name" value="P-loop containing nucleoside triphosphate hydrolases"/>
    <property type="match status" value="1"/>
</dbReference>
<dbReference type="SUPFAM" id="SSF52172">
    <property type="entry name" value="CheY-like"/>
    <property type="match status" value="1"/>
</dbReference>
<dbReference type="PANTHER" id="PTHR43384:SF6">
    <property type="entry name" value="SEPTUM SITE-DETERMINING PROTEIN MIND HOMOLOG, CHLOROPLASTIC"/>
    <property type="match status" value="1"/>
</dbReference>
<keyword evidence="1" id="KW-0547">Nucleotide-binding</keyword>
<dbReference type="Gene3D" id="3.40.50.300">
    <property type="entry name" value="P-loop containing nucleotide triphosphate hydrolases"/>
    <property type="match status" value="1"/>
</dbReference>
<gene>
    <name evidence="7" type="ORF">CLV72_109103</name>
</gene>
<dbReference type="PROSITE" id="PS50110">
    <property type="entry name" value="RESPONSE_REGULATORY"/>
    <property type="match status" value="1"/>
</dbReference>
<feature type="domain" description="Response regulatory" evidence="6">
    <location>
        <begin position="4"/>
        <end position="121"/>
    </location>
</feature>
<reference evidence="7 8" key="1">
    <citation type="submission" date="2018-03" db="EMBL/GenBank/DDBJ databases">
        <title>Genomic Encyclopedia of Archaeal and Bacterial Type Strains, Phase II (KMG-II): from individual species to whole genera.</title>
        <authorList>
            <person name="Goeker M."/>
        </authorList>
    </citation>
    <scope>NUCLEOTIDE SEQUENCE [LARGE SCALE GENOMIC DNA]</scope>
    <source>
        <strain evidence="7 8">DSM 45601</strain>
    </source>
</reference>
<evidence type="ECO:0000256" key="5">
    <source>
        <dbReference type="SAM" id="Phobius"/>
    </source>
</evidence>
<organism evidence="7 8">
    <name type="scientific">Allonocardiopsis opalescens</name>
    <dbReference type="NCBI Taxonomy" id="1144618"/>
    <lineage>
        <taxon>Bacteria</taxon>
        <taxon>Bacillati</taxon>
        <taxon>Actinomycetota</taxon>
        <taxon>Actinomycetes</taxon>
        <taxon>Streptosporangiales</taxon>
        <taxon>Allonocardiopsis</taxon>
    </lineage>
</organism>
<dbReference type="AlphaFoldDB" id="A0A2T0PVD1"/>
<feature type="region of interest" description="Disordered" evidence="4">
    <location>
        <begin position="379"/>
        <end position="402"/>
    </location>
</feature>
<comment type="caution">
    <text evidence="7">The sequence shown here is derived from an EMBL/GenBank/DDBJ whole genome shotgun (WGS) entry which is preliminary data.</text>
</comment>
<evidence type="ECO:0000256" key="3">
    <source>
        <dbReference type="PROSITE-ProRule" id="PRU00169"/>
    </source>
</evidence>
<name>A0A2T0PVD1_9ACTN</name>
<dbReference type="GO" id="GO:0009898">
    <property type="term" value="C:cytoplasmic side of plasma membrane"/>
    <property type="evidence" value="ECO:0007669"/>
    <property type="project" value="TreeGrafter"/>
</dbReference>
<protein>
    <submittedName>
        <fullName evidence="7">Pilus assembly protein CpaE</fullName>
    </submittedName>
</protein>
<evidence type="ECO:0000256" key="4">
    <source>
        <dbReference type="SAM" id="MobiDB-lite"/>
    </source>
</evidence>
<keyword evidence="5" id="KW-0812">Transmembrane</keyword>
<keyword evidence="8" id="KW-1185">Reference proteome</keyword>
<dbReference type="InterPro" id="IPR011006">
    <property type="entry name" value="CheY-like_superfamily"/>
</dbReference>
<sequence length="523" mass="56478">MNYRVILGSPTAEIEASLISKFAELGDWEILSTYRSSRDLAEASGRHAQLDVALVHEELGPLPVLDLIRDLSRSFPQLAVILVVNEVLPDTFNGAMEAGARGVLSVDASLEELGTRVTTAAEWSRTLRQHLDAASSNVPVAGRRGSIVALSGAKGGVGTTTVALHLALNAARAGRTVCLVDLDLQTGDVPTYLDVTHRRSSVDLVEGAETISGSMLADTLYVHPSGMHVLLAPHDGERAEDVSARATRLILGALRSRYEVVIVDCGSHLTEAGAMAIELADRIVLLVTPDLPAIRAALRTLEFWGRLEVRNRSDVEALLTRHNKKNEVQPDFVRKLLGIKLLDTKLPAAYRLLEEAANTGKPDRLTDEAMRKALTQLGGELGTLDTPSENDTDEKKPGETGVLGAVGDRGATLVEFAALVPMFVFTAMLGFQLILFGLGGMYASHAAAEGARQAGVTPYSITRITEEAQRRIHPPWNEDDRFQVEFNGDQVQVTIRVPSVLPGVDTPWDVSAQAAVVNERTRY</sequence>
<dbReference type="EMBL" id="PVZC01000009">
    <property type="protein sequence ID" value="PRX95494.1"/>
    <property type="molecule type" value="Genomic_DNA"/>
</dbReference>
<dbReference type="GO" id="GO:0051782">
    <property type="term" value="P:negative regulation of cell division"/>
    <property type="evidence" value="ECO:0007669"/>
    <property type="project" value="TreeGrafter"/>
</dbReference>
<dbReference type="GO" id="GO:0000160">
    <property type="term" value="P:phosphorelay signal transduction system"/>
    <property type="evidence" value="ECO:0007669"/>
    <property type="project" value="InterPro"/>
</dbReference>
<evidence type="ECO:0000256" key="1">
    <source>
        <dbReference type="ARBA" id="ARBA00022741"/>
    </source>
</evidence>
<dbReference type="InterPro" id="IPR025669">
    <property type="entry name" value="AAA_dom"/>
</dbReference>
<dbReference type="OrthoDB" id="144620at2"/>
<dbReference type="GO" id="GO:0005524">
    <property type="term" value="F:ATP binding"/>
    <property type="evidence" value="ECO:0007669"/>
    <property type="project" value="UniProtKB-KW"/>
</dbReference>
<accession>A0A2T0PVD1</accession>
<evidence type="ECO:0000256" key="2">
    <source>
        <dbReference type="ARBA" id="ARBA00022840"/>
    </source>
</evidence>
<keyword evidence="5" id="KW-0472">Membrane</keyword>
<dbReference type="RefSeq" id="WP_106251605.1">
    <property type="nucleotide sequence ID" value="NZ_PVZC01000009.1"/>
</dbReference>
<dbReference type="GO" id="GO:0016887">
    <property type="term" value="F:ATP hydrolysis activity"/>
    <property type="evidence" value="ECO:0007669"/>
    <property type="project" value="TreeGrafter"/>
</dbReference>
<dbReference type="PANTHER" id="PTHR43384">
    <property type="entry name" value="SEPTUM SITE-DETERMINING PROTEIN MIND HOMOLOG, CHLOROPLASTIC-RELATED"/>
    <property type="match status" value="1"/>
</dbReference>
<dbReference type="InterPro" id="IPR027417">
    <property type="entry name" value="P-loop_NTPase"/>
</dbReference>
<evidence type="ECO:0000313" key="8">
    <source>
        <dbReference type="Proteomes" id="UP000237846"/>
    </source>
</evidence>
<dbReference type="Gene3D" id="3.40.50.2300">
    <property type="match status" value="1"/>
</dbReference>
<feature type="transmembrane region" description="Helical" evidence="5">
    <location>
        <begin position="416"/>
        <end position="438"/>
    </location>
</feature>
<evidence type="ECO:0000313" key="7">
    <source>
        <dbReference type="EMBL" id="PRX95494.1"/>
    </source>
</evidence>
<comment type="caution">
    <text evidence="3">Lacks conserved residue(s) required for the propagation of feature annotation.</text>
</comment>
<dbReference type="Proteomes" id="UP000237846">
    <property type="component" value="Unassembled WGS sequence"/>
</dbReference>
<dbReference type="GO" id="GO:0005829">
    <property type="term" value="C:cytosol"/>
    <property type="evidence" value="ECO:0007669"/>
    <property type="project" value="TreeGrafter"/>
</dbReference>
<evidence type="ECO:0000259" key="6">
    <source>
        <dbReference type="PROSITE" id="PS50110"/>
    </source>
</evidence>
<proteinExistence type="predicted"/>
<keyword evidence="5" id="KW-1133">Transmembrane helix</keyword>
<dbReference type="InterPro" id="IPR001789">
    <property type="entry name" value="Sig_transdc_resp-reg_receiver"/>
</dbReference>
<keyword evidence="2" id="KW-0067">ATP-binding</keyword>
<dbReference type="Pfam" id="PF13614">
    <property type="entry name" value="AAA_31"/>
    <property type="match status" value="1"/>
</dbReference>
<dbReference type="InterPro" id="IPR050625">
    <property type="entry name" value="ParA/MinD_ATPase"/>
</dbReference>